<dbReference type="InterPro" id="IPR029060">
    <property type="entry name" value="PIN-like_dom_sf"/>
</dbReference>
<dbReference type="Pfam" id="PF01850">
    <property type="entry name" value="PIN"/>
    <property type="match status" value="1"/>
</dbReference>
<feature type="domain" description="PIN" evidence="1">
    <location>
        <begin position="2"/>
        <end position="121"/>
    </location>
</feature>
<dbReference type="EMBL" id="DTBQ01000040">
    <property type="protein sequence ID" value="HGM46415.1"/>
    <property type="molecule type" value="Genomic_DNA"/>
</dbReference>
<accession>A0A7C4D1N8</accession>
<protein>
    <submittedName>
        <fullName evidence="2">PIN domain-containing protein</fullName>
    </submittedName>
</protein>
<dbReference type="SUPFAM" id="SSF88723">
    <property type="entry name" value="PIN domain-like"/>
    <property type="match status" value="1"/>
</dbReference>
<organism evidence="2">
    <name type="scientific">Thermofilum pendens</name>
    <dbReference type="NCBI Taxonomy" id="2269"/>
    <lineage>
        <taxon>Archaea</taxon>
        <taxon>Thermoproteota</taxon>
        <taxon>Thermoprotei</taxon>
        <taxon>Thermofilales</taxon>
        <taxon>Thermofilaceae</taxon>
        <taxon>Thermofilum</taxon>
    </lineage>
</organism>
<dbReference type="InterPro" id="IPR002716">
    <property type="entry name" value="PIN_dom"/>
</dbReference>
<name>A0A7C4D1N8_THEPE</name>
<evidence type="ECO:0000313" key="2">
    <source>
        <dbReference type="EMBL" id="HGM46415.1"/>
    </source>
</evidence>
<comment type="caution">
    <text evidence="2">The sequence shown here is derived from an EMBL/GenBank/DDBJ whole genome shotgun (WGS) entry which is preliminary data.</text>
</comment>
<gene>
    <name evidence="2" type="ORF">ENU21_01500</name>
</gene>
<evidence type="ECO:0000259" key="1">
    <source>
        <dbReference type="Pfam" id="PF01850"/>
    </source>
</evidence>
<sequence>MIYLDTNVIISYVDELDSKHPDALELLSLLEGEKVASKLTLLELVSVFSRAGLDDPVALALYSIEEVGVRIEDIDFNIVVSKAVRLAQDLKLKTLDLLHLAACAEMRSEIFATFDEAILKRAEDIRRLLGVRVIGGPWRTR</sequence>
<reference evidence="2" key="1">
    <citation type="journal article" date="2020" name="mSystems">
        <title>Genome- and Community-Level Interaction Insights into Carbon Utilization and Element Cycling Functions of Hydrothermarchaeota in Hydrothermal Sediment.</title>
        <authorList>
            <person name="Zhou Z."/>
            <person name="Liu Y."/>
            <person name="Xu W."/>
            <person name="Pan J."/>
            <person name="Luo Z.H."/>
            <person name="Li M."/>
        </authorList>
    </citation>
    <scope>NUCLEOTIDE SEQUENCE</scope>
    <source>
        <strain evidence="2">SpSt-649</strain>
    </source>
</reference>
<dbReference type="Gene3D" id="3.40.50.1010">
    <property type="entry name" value="5'-nuclease"/>
    <property type="match status" value="1"/>
</dbReference>
<proteinExistence type="predicted"/>
<dbReference type="AlphaFoldDB" id="A0A7C4D1N8"/>